<dbReference type="SUPFAM" id="SSF51735">
    <property type="entry name" value="NAD(P)-binding Rossmann-fold domains"/>
    <property type="match status" value="1"/>
</dbReference>
<gene>
    <name evidence="2" type="ORF">ELE36_03550</name>
</gene>
<dbReference type="KEGG" id="xbc:ELE36_03550"/>
<dbReference type="Proteomes" id="UP000291562">
    <property type="component" value="Chromosome"/>
</dbReference>
<proteinExistence type="predicted"/>
<evidence type="ECO:0000259" key="1">
    <source>
        <dbReference type="Pfam" id="PF05368"/>
    </source>
</evidence>
<dbReference type="RefSeq" id="WP_129831784.1">
    <property type="nucleotide sequence ID" value="NZ_CP035704.1"/>
</dbReference>
<dbReference type="Gene3D" id="3.40.50.720">
    <property type="entry name" value="NAD(P)-binding Rossmann-like Domain"/>
    <property type="match status" value="1"/>
</dbReference>
<reference evidence="2 3" key="1">
    <citation type="submission" date="2019-01" db="EMBL/GenBank/DDBJ databases">
        <title>Pseudolysobacter antarctica gen. nov., sp. nov., isolated from Fildes Peninsula, Antarctica.</title>
        <authorList>
            <person name="Wei Z."/>
            <person name="Peng F."/>
        </authorList>
    </citation>
    <scope>NUCLEOTIDE SEQUENCE [LARGE SCALE GENOMIC DNA]</scope>
    <source>
        <strain evidence="2 3">AQ6-296</strain>
    </source>
</reference>
<dbReference type="Pfam" id="PF05368">
    <property type="entry name" value="NmrA"/>
    <property type="match status" value="1"/>
</dbReference>
<dbReference type="InterPro" id="IPR008030">
    <property type="entry name" value="NmrA-like"/>
</dbReference>
<organism evidence="2 3">
    <name type="scientific">Pseudolysobacter antarcticus</name>
    <dbReference type="NCBI Taxonomy" id="2511995"/>
    <lineage>
        <taxon>Bacteria</taxon>
        <taxon>Pseudomonadati</taxon>
        <taxon>Pseudomonadota</taxon>
        <taxon>Gammaproteobacteria</taxon>
        <taxon>Lysobacterales</taxon>
        <taxon>Rhodanobacteraceae</taxon>
        <taxon>Pseudolysobacter</taxon>
    </lineage>
</organism>
<dbReference type="OrthoDB" id="9798669at2"/>
<dbReference type="PANTHER" id="PTHR43162">
    <property type="match status" value="1"/>
</dbReference>
<accession>A0A411HGF7</accession>
<evidence type="ECO:0000313" key="3">
    <source>
        <dbReference type="Proteomes" id="UP000291562"/>
    </source>
</evidence>
<dbReference type="InterPro" id="IPR036291">
    <property type="entry name" value="NAD(P)-bd_dom_sf"/>
</dbReference>
<dbReference type="PANTHER" id="PTHR43162:SF1">
    <property type="entry name" value="PRESTALK A DIFFERENTIATION PROTEIN A"/>
    <property type="match status" value="1"/>
</dbReference>
<dbReference type="EMBL" id="CP035704">
    <property type="protein sequence ID" value="QBB69527.1"/>
    <property type="molecule type" value="Genomic_DNA"/>
</dbReference>
<dbReference type="Gene3D" id="3.90.25.10">
    <property type="entry name" value="UDP-galactose 4-epimerase, domain 1"/>
    <property type="match status" value="1"/>
</dbReference>
<evidence type="ECO:0000313" key="2">
    <source>
        <dbReference type="EMBL" id="QBB69527.1"/>
    </source>
</evidence>
<keyword evidence="3" id="KW-1185">Reference proteome</keyword>
<sequence>MYAIMGVTGQVGHATATHLLRGGHAVRAIVREHAKGETWLEKGAEVVVADWSDAEALRAAFENVEGVFVMLPANFAPAPGLSEARALLHVLSTALSAAKPPKLVALSSVGAQHSHGLGLITQLNLLEQALDELPIPRAFVRAAWFMENLTWDIASAMNVGEFSSYLQPIDRAIPMVATDDIGRVIAQTLSETWSGRRVIEIEGPQSYAPLDMAGALGSACGRVIKTIAVPPQTWAARFAAEGTPPERSAPRIEMLEGFNSGWIDFERTNTEHVRSDTSLQTVVDSLVARWKQT</sequence>
<dbReference type="InterPro" id="IPR051604">
    <property type="entry name" value="Ergot_Alk_Oxidoreductase"/>
</dbReference>
<name>A0A411HGF7_9GAMM</name>
<protein>
    <submittedName>
        <fullName evidence="2">NAD-dependent epimerase/dehydratase family protein</fullName>
    </submittedName>
</protein>
<feature type="domain" description="NmrA-like" evidence="1">
    <location>
        <begin position="3"/>
        <end position="233"/>
    </location>
</feature>
<dbReference type="AlphaFoldDB" id="A0A411HGF7"/>